<dbReference type="Pfam" id="PF07690">
    <property type="entry name" value="MFS_1"/>
    <property type="match status" value="1"/>
</dbReference>
<accession>A0A9X7JUE8</accession>
<feature type="transmembrane region" description="Helical" evidence="8">
    <location>
        <begin position="296"/>
        <end position="318"/>
    </location>
</feature>
<dbReference type="OrthoDB" id="4193464at2"/>
<dbReference type="RefSeq" id="WP_106674550.1">
    <property type="nucleotide sequence ID" value="NZ_PXWG01000006.1"/>
</dbReference>
<evidence type="ECO:0000256" key="8">
    <source>
        <dbReference type="SAM" id="Phobius"/>
    </source>
</evidence>
<dbReference type="InterPro" id="IPR001958">
    <property type="entry name" value="Tet-R_TetA/multi-R_MdtG-like"/>
</dbReference>
<dbReference type="SUPFAM" id="SSF103473">
    <property type="entry name" value="MFS general substrate transporter"/>
    <property type="match status" value="1"/>
</dbReference>
<dbReference type="InterPro" id="IPR011701">
    <property type="entry name" value="MFS"/>
</dbReference>
<keyword evidence="6 8" id="KW-0472">Membrane</keyword>
<comment type="caution">
    <text evidence="9">The sequence shown here is derived from an EMBL/GenBank/DDBJ whole genome shotgun (WGS) entry which is preliminary data.</text>
</comment>
<evidence type="ECO:0000313" key="10">
    <source>
        <dbReference type="Proteomes" id="UP000242427"/>
    </source>
</evidence>
<protein>
    <recommendedName>
        <fullName evidence="11">MFS transporter</fullName>
    </recommendedName>
</protein>
<feature type="transmembrane region" description="Helical" evidence="8">
    <location>
        <begin position="164"/>
        <end position="185"/>
    </location>
</feature>
<feature type="transmembrane region" description="Helical" evidence="8">
    <location>
        <begin position="32"/>
        <end position="54"/>
    </location>
</feature>
<evidence type="ECO:0000256" key="4">
    <source>
        <dbReference type="ARBA" id="ARBA00022692"/>
    </source>
</evidence>
<keyword evidence="5 8" id="KW-1133">Transmembrane helix</keyword>
<feature type="transmembrane region" description="Helical" evidence="8">
    <location>
        <begin position="206"/>
        <end position="227"/>
    </location>
</feature>
<feature type="region of interest" description="Disordered" evidence="7">
    <location>
        <begin position="392"/>
        <end position="424"/>
    </location>
</feature>
<gene>
    <name evidence="9" type="ORF">B7P34_04985</name>
</gene>
<dbReference type="Proteomes" id="UP000242427">
    <property type="component" value="Unassembled WGS sequence"/>
</dbReference>
<dbReference type="InterPro" id="IPR050171">
    <property type="entry name" value="MFS_Transporters"/>
</dbReference>
<evidence type="ECO:0000256" key="5">
    <source>
        <dbReference type="ARBA" id="ARBA00022989"/>
    </source>
</evidence>
<evidence type="ECO:0000256" key="2">
    <source>
        <dbReference type="ARBA" id="ARBA00022448"/>
    </source>
</evidence>
<feature type="transmembrane region" description="Helical" evidence="8">
    <location>
        <begin position="99"/>
        <end position="118"/>
    </location>
</feature>
<feature type="compositionally biased region" description="Basic and acidic residues" evidence="7">
    <location>
        <begin position="405"/>
        <end position="424"/>
    </location>
</feature>
<keyword evidence="3" id="KW-1003">Cell membrane</keyword>
<dbReference type="PRINTS" id="PR01035">
    <property type="entry name" value="TCRTETA"/>
</dbReference>
<sequence length="424" mass="43325">MQSAMNAAMKSALASRALGSAAYYVISPFLAIWLHGTLGIPVGIAAAAVGVHLLSMRAGAVYMQFVVVRFRLRVVLVGGYLVAGAVMLVPAALRLDDAASWLVVLAVNGTAVSCANVGTKALIANGCDETTRLAAFGRLNAAINGGAALGPVVGGWLMSATGRAFPLIPAGVFAVAAVLAARAPGDVTAAPPEKGAARFGLPSRQVLLWSCVTATLWLAYAQFANVLPMYVGTSVSPRVISMLFLVNAILIVLFQGVVARRMQSLAGRRGDRAVIALGMVLLAAGLVLFVPGRGPAWPVVFVGAAVFTFSELVWSPAADSIMARKAEGNSFAAFGFAGLVWGVAESAGGAVGTAVAGGSDSAWTGGAPFLVAAALTLLTAVAVAVAPGRRTPLPQGRTGITVRPRPTDETDRADRADHTDPVKK</sequence>
<feature type="transmembrane region" description="Helical" evidence="8">
    <location>
        <begin position="239"/>
        <end position="259"/>
    </location>
</feature>
<proteinExistence type="predicted"/>
<keyword evidence="2" id="KW-0813">Transport</keyword>
<evidence type="ECO:0000256" key="6">
    <source>
        <dbReference type="ARBA" id="ARBA00023136"/>
    </source>
</evidence>
<dbReference type="PANTHER" id="PTHR23517">
    <property type="entry name" value="RESISTANCE PROTEIN MDTM, PUTATIVE-RELATED-RELATED"/>
    <property type="match status" value="1"/>
</dbReference>
<dbReference type="PANTHER" id="PTHR23517:SF2">
    <property type="entry name" value="MULTIDRUG RESISTANCE PROTEIN MDTH"/>
    <property type="match status" value="1"/>
</dbReference>
<dbReference type="Gene3D" id="1.20.1250.20">
    <property type="entry name" value="MFS general substrate transporter like domains"/>
    <property type="match status" value="2"/>
</dbReference>
<evidence type="ECO:0000313" key="9">
    <source>
        <dbReference type="EMBL" id="PSJ29864.1"/>
    </source>
</evidence>
<feature type="transmembrane region" description="Helical" evidence="8">
    <location>
        <begin position="367"/>
        <end position="387"/>
    </location>
</feature>
<keyword evidence="4 8" id="KW-0812">Transmembrane</keyword>
<dbReference type="AlphaFoldDB" id="A0A9X7JUE8"/>
<evidence type="ECO:0000256" key="1">
    <source>
        <dbReference type="ARBA" id="ARBA00004651"/>
    </source>
</evidence>
<feature type="transmembrane region" description="Helical" evidence="8">
    <location>
        <begin position="330"/>
        <end position="355"/>
    </location>
</feature>
<reference evidence="9 10" key="1">
    <citation type="submission" date="2018-03" db="EMBL/GenBank/DDBJ databases">
        <title>Chitinolytic properties of Streptosporangium nondiastaticum TBG75A20.</title>
        <authorList>
            <person name="Gayathri V."/>
            <person name="Shiburaj S."/>
        </authorList>
    </citation>
    <scope>NUCLEOTIDE SEQUENCE [LARGE SCALE GENOMIC DNA]</scope>
    <source>
        <strain evidence="9 10">TBG75A20</strain>
    </source>
</reference>
<dbReference type="GO" id="GO:0022857">
    <property type="term" value="F:transmembrane transporter activity"/>
    <property type="evidence" value="ECO:0007669"/>
    <property type="project" value="InterPro"/>
</dbReference>
<evidence type="ECO:0008006" key="11">
    <source>
        <dbReference type="Google" id="ProtNLM"/>
    </source>
</evidence>
<feature type="transmembrane region" description="Helical" evidence="8">
    <location>
        <begin position="139"/>
        <end position="158"/>
    </location>
</feature>
<name>A0A9X7JUE8_9ACTN</name>
<dbReference type="InterPro" id="IPR036259">
    <property type="entry name" value="MFS_trans_sf"/>
</dbReference>
<comment type="subcellular location">
    <subcellularLocation>
        <location evidence="1">Cell membrane</location>
        <topology evidence="1">Multi-pass membrane protein</topology>
    </subcellularLocation>
</comment>
<dbReference type="GO" id="GO:0005886">
    <property type="term" value="C:plasma membrane"/>
    <property type="evidence" value="ECO:0007669"/>
    <property type="project" value="UniProtKB-SubCell"/>
</dbReference>
<keyword evidence="10" id="KW-1185">Reference proteome</keyword>
<evidence type="ECO:0000256" key="3">
    <source>
        <dbReference type="ARBA" id="ARBA00022475"/>
    </source>
</evidence>
<dbReference type="EMBL" id="PXWG01000006">
    <property type="protein sequence ID" value="PSJ29864.1"/>
    <property type="molecule type" value="Genomic_DNA"/>
</dbReference>
<feature type="transmembrane region" description="Helical" evidence="8">
    <location>
        <begin position="74"/>
        <end position="93"/>
    </location>
</feature>
<organism evidence="9 10">
    <name type="scientific">Streptosporangium nondiastaticum</name>
    <dbReference type="NCBI Taxonomy" id="35764"/>
    <lineage>
        <taxon>Bacteria</taxon>
        <taxon>Bacillati</taxon>
        <taxon>Actinomycetota</taxon>
        <taxon>Actinomycetes</taxon>
        <taxon>Streptosporangiales</taxon>
        <taxon>Streptosporangiaceae</taxon>
        <taxon>Streptosporangium</taxon>
    </lineage>
</organism>
<evidence type="ECO:0000256" key="7">
    <source>
        <dbReference type="SAM" id="MobiDB-lite"/>
    </source>
</evidence>
<feature type="transmembrane region" description="Helical" evidence="8">
    <location>
        <begin position="271"/>
        <end position="290"/>
    </location>
</feature>